<evidence type="ECO:0000259" key="7">
    <source>
        <dbReference type="PROSITE" id="PS50119"/>
    </source>
</evidence>
<keyword evidence="9" id="KW-1185">Reference proteome</keyword>
<keyword evidence="1" id="KW-0479">Metal-binding</keyword>
<dbReference type="Gene3D" id="3.30.160.60">
    <property type="entry name" value="Classic Zinc Finger"/>
    <property type="match status" value="1"/>
</dbReference>
<dbReference type="InterPro" id="IPR047153">
    <property type="entry name" value="TRIM45/56/19-like"/>
</dbReference>
<feature type="domain" description="B box-type" evidence="7">
    <location>
        <begin position="97"/>
        <end position="138"/>
    </location>
</feature>
<dbReference type="SUPFAM" id="SSF57850">
    <property type="entry name" value="RING/U-box"/>
    <property type="match status" value="1"/>
</dbReference>
<feature type="compositionally biased region" description="Low complexity" evidence="5">
    <location>
        <begin position="349"/>
        <end position="362"/>
    </location>
</feature>
<feature type="domain" description="RING-type" evidence="6">
    <location>
        <begin position="10"/>
        <end position="57"/>
    </location>
</feature>
<dbReference type="InParanoid" id="W5N9L3"/>
<organism evidence="8 9">
    <name type="scientific">Lepisosteus oculatus</name>
    <name type="common">Spotted gar</name>
    <dbReference type="NCBI Taxonomy" id="7918"/>
    <lineage>
        <taxon>Eukaryota</taxon>
        <taxon>Metazoa</taxon>
        <taxon>Chordata</taxon>
        <taxon>Craniata</taxon>
        <taxon>Vertebrata</taxon>
        <taxon>Euteleostomi</taxon>
        <taxon>Actinopterygii</taxon>
        <taxon>Neopterygii</taxon>
        <taxon>Holostei</taxon>
        <taxon>Semionotiformes</taxon>
        <taxon>Lepisosteidae</taxon>
        <taxon>Lepisosteus</taxon>
    </lineage>
</organism>
<dbReference type="GO" id="GO:0045087">
    <property type="term" value="P:innate immune response"/>
    <property type="evidence" value="ECO:0000318"/>
    <property type="project" value="GO_Central"/>
</dbReference>
<feature type="region of interest" description="Disordered" evidence="5">
    <location>
        <begin position="348"/>
        <end position="380"/>
    </location>
</feature>
<dbReference type="eggNOG" id="KOG2177">
    <property type="taxonomic scope" value="Eukaryota"/>
</dbReference>
<dbReference type="GO" id="GO:0008270">
    <property type="term" value="F:zinc ion binding"/>
    <property type="evidence" value="ECO:0007669"/>
    <property type="project" value="UniProtKB-KW"/>
</dbReference>
<sequence>MEGLYKELSCPVCLELFTPPVLELPCSHNYCKQCITKTLISQNCTHVNGQFFCPMCRKVTCLRGRGIDGLKRNVFAENVLEKIKEHGIRQEKRETRLKSQICSIHEESINLMCLTDEKPICSICKLFGDHRTHDVTRLAEFYQEKKNSFSKQMDRLLFKQETTTEAIQELQNIQDDLILSSKDIKTLISTLGESLVWEIQYKICTLNMMVDSECSVKCNRLQKTLHEIQQPHRLYTKMKNLLDSQDNPIEFLKEQKILKEEAERLLKDDRLPRSQKKEGISVGKYVEELMKGLEIKAIAVSNRDSILRKIAEEYNAWRSGCSNVDPTSYDGLDQLINNTVSLSLMGPDETSSSLDWEISSSSEESDVAEEANEADLKLKI</sequence>
<dbReference type="Pfam" id="PF13445">
    <property type="entry name" value="zf-RING_UBOX"/>
    <property type="match status" value="1"/>
</dbReference>
<dbReference type="GO" id="GO:0061630">
    <property type="term" value="F:ubiquitin protein ligase activity"/>
    <property type="evidence" value="ECO:0000318"/>
    <property type="project" value="GO_Central"/>
</dbReference>
<dbReference type="InterPro" id="IPR013083">
    <property type="entry name" value="Znf_RING/FYVE/PHD"/>
</dbReference>
<reference evidence="9" key="1">
    <citation type="submission" date="2011-12" db="EMBL/GenBank/DDBJ databases">
        <title>The Draft Genome of Lepisosteus oculatus.</title>
        <authorList>
            <consortium name="The Broad Institute Genome Assembly &amp; Analysis Group"/>
            <consortium name="Computational R&amp;D Group"/>
            <consortium name="and Sequencing Platform"/>
            <person name="Di Palma F."/>
            <person name="Alfoldi J."/>
            <person name="Johnson J."/>
            <person name="Berlin A."/>
            <person name="Gnerre S."/>
            <person name="Jaffe D."/>
            <person name="MacCallum I."/>
            <person name="Young S."/>
            <person name="Walker B.J."/>
            <person name="Lander E.S."/>
            <person name="Lindblad-Toh K."/>
        </authorList>
    </citation>
    <scope>NUCLEOTIDE SEQUENCE [LARGE SCALE GENOMIC DNA]</scope>
</reference>
<dbReference type="GeneTree" id="ENSGT00940000154004"/>
<reference evidence="8" key="3">
    <citation type="submission" date="2025-09" db="UniProtKB">
        <authorList>
            <consortium name="Ensembl"/>
        </authorList>
    </citation>
    <scope>IDENTIFICATION</scope>
</reference>
<dbReference type="PROSITE" id="PS50119">
    <property type="entry name" value="ZF_BBOX"/>
    <property type="match status" value="1"/>
</dbReference>
<dbReference type="SMART" id="SM00336">
    <property type="entry name" value="BBOX"/>
    <property type="match status" value="1"/>
</dbReference>
<dbReference type="GO" id="GO:0005737">
    <property type="term" value="C:cytoplasm"/>
    <property type="evidence" value="ECO:0000318"/>
    <property type="project" value="GO_Central"/>
</dbReference>
<dbReference type="Bgee" id="ENSLOCG00000014053">
    <property type="expression patterns" value="Expressed in testis and 1 other cell type or tissue"/>
</dbReference>
<dbReference type="InterPro" id="IPR001841">
    <property type="entry name" value="Znf_RING"/>
</dbReference>
<dbReference type="PANTHER" id="PTHR25462">
    <property type="entry name" value="BONUS, ISOFORM C-RELATED"/>
    <property type="match status" value="1"/>
</dbReference>
<dbReference type="HOGENOM" id="CLU_061710_0_0_1"/>
<dbReference type="Gene3D" id="3.30.40.10">
    <property type="entry name" value="Zinc/RING finger domain, C3HC4 (zinc finger)"/>
    <property type="match status" value="1"/>
</dbReference>
<dbReference type="SUPFAM" id="SSF57845">
    <property type="entry name" value="B-box zinc-binding domain"/>
    <property type="match status" value="1"/>
</dbReference>
<evidence type="ECO:0000256" key="2">
    <source>
        <dbReference type="ARBA" id="ARBA00022771"/>
    </source>
</evidence>
<dbReference type="Ensembl" id="ENSLOCT00000017353.1">
    <property type="protein sequence ID" value="ENSLOCP00000017322.1"/>
    <property type="gene ID" value="ENSLOCG00000014053.1"/>
</dbReference>
<evidence type="ECO:0008006" key="10">
    <source>
        <dbReference type="Google" id="ProtNLM"/>
    </source>
</evidence>
<evidence type="ECO:0000313" key="8">
    <source>
        <dbReference type="Ensembl" id="ENSLOCP00000017322.1"/>
    </source>
</evidence>
<dbReference type="InterPro" id="IPR000315">
    <property type="entry name" value="Znf_B-box"/>
</dbReference>
<dbReference type="Proteomes" id="UP000018468">
    <property type="component" value="Linkage group LG5"/>
</dbReference>
<dbReference type="EMBL" id="AHAT01015103">
    <property type="status" value="NOT_ANNOTATED_CDS"/>
    <property type="molecule type" value="Genomic_DNA"/>
</dbReference>
<feature type="compositionally biased region" description="Acidic residues" evidence="5">
    <location>
        <begin position="363"/>
        <end position="373"/>
    </location>
</feature>
<dbReference type="PROSITE" id="PS00518">
    <property type="entry name" value="ZF_RING_1"/>
    <property type="match status" value="1"/>
</dbReference>
<dbReference type="EMBL" id="AHAT01015104">
    <property type="status" value="NOT_ANNOTATED_CDS"/>
    <property type="molecule type" value="Genomic_DNA"/>
</dbReference>
<dbReference type="InterPro" id="IPR017907">
    <property type="entry name" value="Znf_RING_CS"/>
</dbReference>
<protein>
    <recommendedName>
        <fullName evidence="10">Tripartite motif containing 54</fullName>
    </recommendedName>
</protein>
<proteinExistence type="predicted"/>
<dbReference type="SMART" id="SM00184">
    <property type="entry name" value="RING"/>
    <property type="match status" value="1"/>
</dbReference>
<evidence type="ECO:0000313" key="9">
    <source>
        <dbReference type="Proteomes" id="UP000018468"/>
    </source>
</evidence>
<evidence type="ECO:0000259" key="6">
    <source>
        <dbReference type="PROSITE" id="PS50089"/>
    </source>
</evidence>
<keyword evidence="3" id="KW-0862">Zinc</keyword>
<dbReference type="PANTHER" id="PTHR25462:SF306">
    <property type="entry name" value="TRIPARTITE MOTIF CONTAINING 9"/>
    <property type="match status" value="1"/>
</dbReference>
<keyword evidence="2 4" id="KW-0863">Zinc-finger</keyword>
<dbReference type="Pfam" id="PF00643">
    <property type="entry name" value="zf-B_box"/>
    <property type="match status" value="1"/>
</dbReference>
<evidence type="ECO:0000256" key="5">
    <source>
        <dbReference type="SAM" id="MobiDB-lite"/>
    </source>
</evidence>
<evidence type="ECO:0000256" key="4">
    <source>
        <dbReference type="PROSITE-ProRule" id="PRU00024"/>
    </source>
</evidence>
<dbReference type="AlphaFoldDB" id="W5N9L3"/>
<name>W5N9L3_LEPOC</name>
<accession>W5N9L3</accession>
<dbReference type="STRING" id="7918.ENSLOCP00000017322"/>
<dbReference type="InterPro" id="IPR027370">
    <property type="entry name" value="Znf-RING_euk"/>
</dbReference>
<dbReference type="PROSITE" id="PS50089">
    <property type="entry name" value="ZF_RING_2"/>
    <property type="match status" value="1"/>
</dbReference>
<evidence type="ECO:0000256" key="3">
    <source>
        <dbReference type="ARBA" id="ARBA00022833"/>
    </source>
</evidence>
<dbReference type="OMA" id="ICGICKL"/>
<evidence type="ECO:0000256" key="1">
    <source>
        <dbReference type="ARBA" id="ARBA00022723"/>
    </source>
</evidence>
<reference evidence="8" key="2">
    <citation type="submission" date="2025-08" db="UniProtKB">
        <authorList>
            <consortium name="Ensembl"/>
        </authorList>
    </citation>
    <scope>IDENTIFICATION</scope>
</reference>